<evidence type="ECO:0000259" key="1">
    <source>
        <dbReference type="Pfam" id="PF14213"/>
    </source>
</evidence>
<dbReference type="AlphaFoldDB" id="A0A644ZRA9"/>
<feature type="domain" description="DUF4325" evidence="1">
    <location>
        <begin position="52"/>
        <end position="92"/>
    </location>
</feature>
<dbReference type="InterPro" id="IPR025474">
    <property type="entry name" value="DUF4325"/>
</dbReference>
<proteinExistence type="predicted"/>
<dbReference type="Pfam" id="PF14213">
    <property type="entry name" value="DUF4325"/>
    <property type="match status" value="1"/>
</dbReference>
<organism evidence="2">
    <name type="scientific">bioreactor metagenome</name>
    <dbReference type="NCBI Taxonomy" id="1076179"/>
    <lineage>
        <taxon>unclassified sequences</taxon>
        <taxon>metagenomes</taxon>
        <taxon>ecological metagenomes</taxon>
    </lineage>
</organism>
<dbReference type="EMBL" id="VSSQ01010050">
    <property type="protein sequence ID" value="MPM43296.1"/>
    <property type="molecule type" value="Genomic_DNA"/>
</dbReference>
<evidence type="ECO:0000313" key="2">
    <source>
        <dbReference type="EMBL" id="MPM43296.1"/>
    </source>
</evidence>
<name>A0A644ZRA9_9ZZZZ</name>
<reference evidence="2" key="1">
    <citation type="submission" date="2019-08" db="EMBL/GenBank/DDBJ databases">
        <authorList>
            <person name="Kucharzyk K."/>
            <person name="Murdoch R.W."/>
            <person name="Higgins S."/>
            <person name="Loffler F."/>
        </authorList>
    </citation>
    <scope>NUCLEOTIDE SEQUENCE</scope>
</reference>
<gene>
    <name evidence="2" type="ORF">SDC9_89969</name>
</gene>
<comment type="caution">
    <text evidence="2">The sequence shown here is derived from an EMBL/GenBank/DDBJ whole genome shotgun (WGS) entry which is preliminary data.</text>
</comment>
<protein>
    <recommendedName>
        <fullName evidence="1">DUF4325 domain-containing protein</fullName>
    </recommendedName>
</protein>
<sequence length="110" mass="12432">MEENCVMKMSDIYISGTLGPRFISIGPNSGEEFRTKYLIPWFEQLEGTGTGIIDFSGITVYSPSFLEEGFAGAIRAGYKDEVKNLQFINMDPYWCEKLKGFILKAVREAK</sequence>
<accession>A0A644ZRA9</accession>